<dbReference type="PANTHER" id="PTHR21363:SF0">
    <property type="entry name" value="PREPHENATE DEHYDROGENASE [NADP(+)]"/>
    <property type="match status" value="1"/>
</dbReference>
<dbReference type="Pfam" id="PF02153">
    <property type="entry name" value="PDH_N"/>
    <property type="match status" value="1"/>
</dbReference>
<dbReference type="Proteomes" id="UP001461341">
    <property type="component" value="Chromosome"/>
</dbReference>
<gene>
    <name evidence="3" type="ORF">QBE54_03315</name>
</gene>
<keyword evidence="1" id="KW-0560">Oxidoreductase</keyword>
<dbReference type="SUPFAM" id="SSF51735">
    <property type="entry name" value="NAD(P)-binding Rossmann-fold domains"/>
    <property type="match status" value="1"/>
</dbReference>
<evidence type="ECO:0000313" key="4">
    <source>
        <dbReference type="Proteomes" id="UP001461341"/>
    </source>
</evidence>
<evidence type="ECO:0000313" key="3">
    <source>
        <dbReference type="EMBL" id="WZL76773.1"/>
    </source>
</evidence>
<dbReference type="PANTHER" id="PTHR21363">
    <property type="entry name" value="PREPHENATE DEHYDROGENASE"/>
    <property type="match status" value="1"/>
</dbReference>
<dbReference type="Gene3D" id="3.40.50.720">
    <property type="entry name" value="NAD(P)-binding Rossmann-like Domain"/>
    <property type="match status" value="1"/>
</dbReference>
<organism evidence="3 4">
    <name type="scientific">Thermatribacter velox</name>
    <dbReference type="NCBI Taxonomy" id="3039681"/>
    <lineage>
        <taxon>Bacteria</taxon>
        <taxon>Pseudomonadati</taxon>
        <taxon>Atribacterota</taxon>
        <taxon>Atribacteria</taxon>
        <taxon>Atribacterales</taxon>
        <taxon>Thermatribacteraceae</taxon>
        <taxon>Thermatribacter</taxon>
    </lineage>
</organism>
<dbReference type="InterPro" id="IPR046826">
    <property type="entry name" value="PDH_N"/>
</dbReference>
<dbReference type="InterPro" id="IPR050812">
    <property type="entry name" value="Preph/Arog_dehydrog"/>
</dbReference>
<reference evidence="3 4" key="1">
    <citation type="submission" date="2023-03" db="EMBL/GenBank/DDBJ databases">
        <title>Novel Species.</title>
        <authorList>
            <person name="Ma S."/>
        </authorList>
    </citation>
    <scope>NUCLEOTIDE SEQUENCE [LARGE SCALE GENOMIC DNA]</scope>
    <source>
        <strain evidence="3 4">B11</strain>
    </source>
</reference>
<evidence type="ECO:0000256" key="1">
    <source>
        <dbReference type="ARBA" id="ARBA00023002"/>
    </source>
</evidence>
<dbReference type="RefSeq" id="WP_369018937.1">
    <property type="nucleotide sequence ID" value="NZ_CP121689.1"/>
</dbReference>
<dbReference type="EMBL" id="CP121689">
    <property type="protein sequence ID" value="WZL76773.1"/>
    <property type="molecule type" value="Genomic_DNA"/>
</dbReference>
<accession>A0ABZ2YG78</accession>
<keyword evidence="4" id="KW-1185">Reference proteome</keyword>
<dbReference type="InterPro" id="IPR036291">
    <property type="entry name" value="NAD(P)-bd_dom_sf"/>
</dbReference>
<evidence type="ECO:0000259" key="2">
    <source>
        <dbReference type="PROSITE" id="PS51176"/>
    </source>
</evidence>
<feature type="domain" description="Prephenate/arogenate dehydrogenase" evidence="2">
    <location>
        <begin position="3"/>
        <end position="170"/>
    </location>
</feature>
<proteinExistence type="predicted"/>
<dbReference type="InterPro" id="IPR003099">
    <property type="entry name" value="Prephen_DH"/>
</dbReference>
<sequence>MTVSVGIVGLGLMGASLAWDFLKWPHCSFVKGFDINRSVLEKAKQKGLIHYQASSAAEAAKDVDLVFIATPVRSVPGIFFEIREALSRETLVLDMGSTRNWIYKQIKPFLENCLYAGFHPMAGSEKGGFDEARAGLFKGAPVLITPFSPLGEKIVLIDEIVNFLGGKVFF</sequence>
<name>A0ABZ2YG78_9BACT</name>
<protein>
    <submittedName>
        <fullName evidence="3">Prephenate dehydrogenase/arogenate dehydrogenase family protein</fullName>
    </submittedName>
</protein>
<dbReference type="PROSITE" id="PS51176">
    <property type="entry name" value="PDH_ADH"/>
    <property type="match status" value="1"/>
</dbReference>